<feature type="compositionally biased region" description="Low complexity" evidence="2">
    <location>
        <begin position="176"/>
        <end position="185"/>
    </location>
</feature>
<protein>
    <submittedName>
        <fullName evidence="5">ENTH/VHS</fullName>
    </submittedName>
</protein>
<evidence type="ECO:0000259" key="3">
    <source>
        <dbReference type="PROSITE" id="PS50179"/>
    </source>
</evidence>
<keyword evidence="6" id="KW-1185">Reference proteome</keyword>
<dbReference type="CDD" id="cd03561">
    <property type="entry name" value="VHS"/>
    <property type="match status" value="1"/>
</dbReference>
<dbReference type="GO" id="GO:0035091">
    <property type="term" value="F:phosphatidylinositol binding"/>
    <property type="evidence" value="ECO:0007669"/>
    <property type="project" value="InterPro"/>
</dbReference>
<sequence>MRPSSSSSSSSASPSFTLSSVTVAVDKATSELLRTPDWTIIIAICDSLNSNRWQCKDAIKAVKRRLQHKSSKVQLLTLTLLEAMLKNCGDFVHSHITEKHLLEDLVKIVRKKGDFEVRNRILLLLDTWNEAFSGVPCKYPHYNWAYQELKRCGVTFPQRSKEAPLMLAPPPPVTHSSSSSSSSMNSMSIGSFRRLDEAMATEIEGLSLSSLESMRNVMDLVNDMVQAVNPTDKSAIKDELIVDLVEQSRSNQKKLIQMLTTTVDEDVMARGLELNDSLQVVLARHDAIASGVSLPMLEAPETSSALKTYDAAALESDSESSSSSSSESETDEGEDVKDDFMQLAKRHALLSAEHSDEEEETLLLGNDNEKIAETEAKTQCKDLALFDTTTTTTESKQDIIELLSLTLSTTALPSPQTQPQMQPQTQPPSFFADDNILMNNYVVPWAQSQEEPQVPKMTQFAPSGPQFQPWPLQQQQPFSYGYPQPQWSGGQVNSNDTTLWSQGGNENKVFEKNLQYLNSFPARATGTSGAASVPTVVDGQPQRPYVPPYKLFEDLNVFRNADAGVRRYSKKIARDHANYESAEEDDEDFNPYSDNLIWAAKGKKGMAARQYQRTPPPMLTIEDDGNPRFVIFIRMANVYLWYPLSIIAGGTTAKIMVAAKDNLLEKFIHQYHQHQNCFLLK</sequence>
<feature type="domain" description="GAT" evidence="4">
    <location>
        <begin position="202"/>
        <end position="290"/>
    </location>
</feature>
<evidence type="ECO:0000256" key="2">
    <source>
        <dbReference type="SAM" id="MobiDB-lite"/>
    </source>
</evidence>
<dbReference type="InterPro" id="IPR004152">
    <property type="entry name" value="GAT_dom"/>
</dbReference>
<feature type="region of interest" description="Disordered" evidence="2">
    <location>
        <begin position="312"/>
        <end position="335"/>
    </location>
</feature>
<dbReference type="Pfam" id="PF00790">
    <property type="entry name" value="VHS"/>
    <property type="match status" value="1"/>
</dbReference>
<gene>
    <name evidence="5" type="ORF">ISN45_Aa08g010300</name>
</gene>
<feature type="region of interest" description="Disordered" evidence="2">
    <location>
        <begin position="163"/>
        <end position="185"/>
    </location>
</feature>
<dbReference type="CDD" id="cd14231">
    <property type="entry name" value="GAT_GGA-like_plant"/>
    <property type="match status" value="1"/>
</dbReference>
<dbReference type="PANTHER" id="PTHR45898:SF13">
    <property type="entry name" value="TOM1-LIKE PROTEIN 7"/>
    <property type="match status" value="1"/>
</dbReference>
<reference evidence="5 6" key="1">
    <citation type="submission" date="2020-12" db="EMBL/GenBank/DDBJ databases">
        <title>Concerted genomic and epigenomic changes stabilize Arabidopsis allopolyploids.</title>
        <authorList>
            <person name="Chen Z."/>
        </authorList>
    </citation>
    <scope>NUCLEOTIDE SEQUENCE [LARGE SCALE GENOMIC DNA]</scope>
    <source>
        <strain evidence="5">Allo738</strain>
        <tissue evidence="5">Leaf</tissue>
    </source>
</reference>
<evidence type="ECO:0000313" key="6">
    <source>
        <dbReference type="Proteomes" id="UP000694240"/>
    </source>
</evidence>
<evidence type="ECO:0000259" key="4">
    <source>
        <dbReference type="PROSITE" id="PS50909"/>
    </source>
</evidence>
<dbReference type="InterPro" id="IPR044836">
    <property type="entry name" value="TOL_plant"/>
</dbReference>
<dbReference type="EMBL" id="JAEFBK010000013">
    <property type="protein sequence ID" value="KAG7533395.1"/>
    <property type="molecule type" value="Genomic_DNA"/>
</dbReference>
<comment type="similarity">
    <text evidence="1">Belongs to the TOM1 family.</text>
</comment>
<dbReference type="PROSITE" id="PS50909">
    <property type="entry name" value="GAT"/>
    <property type="match status" value="1"/>
</dbReference>
<accession>A0A8T1XHW9</accession>
<dbReference type="InterPro" id="IPR002014">
    <property type="entry name" value="VHS_dom"/>
</dbReference>
<dbReference type="PANTHER" id="PTHR45898">
    <property type="entry name" value="TOM1-LIKE PROTEIN"/>
    <property type="match status" value="1"/>
</dbReference>
<feature type="domain" description="VHS" evidence="3">
    <location>
        <begin position="28"/>
        <end position="157"/>
    </location>
</feature>
<organism evidence="5 6">
    <name type="scientific">Arabidopsis thaliana x Arabidopsis arenosa</name>
    <dbReference type="NCBI Taxonomy" id="1240361"/>
    <lineage>
        <taxon>Eukaryota</taxon>
        <taxon>Viridiplantae</taxon>
        <taxon>Streptophyta</taxon>
        <taxon>Embryophyta</taxon>
        <taxon>Tracheophyta</taxon>
        <taxon>Spermatophyta</taxon>
        <taxon>Magnoliopsida</taxon>
        <taxon>eudicotyledons</taxon>
        <taxon>Gunneridae</taxon>
        <taxon>Pentapetalae</taxon>
        <taxon>rosids</taxon>
        <taxon>malvids</taxon>
        <taxon>Brassicales</taxon>
        <taxon>Brassicaceae</taxon>
        <taxon>Camelineae</taxon>
        <taxon>Arabidopsis</taxon>
    </lineage>
</organism>
<dbReference type="Proteomes" id="UP000694240">
    <property type="component" value="Chromosome 13"/>
</dbReference>
<dbReference type="SMART" id="SM00288">
    <property type="entry name" value="VHS"/>
    <property type="match status" value="1"/>
</dbReference>
<name>A0A8T1XHW9_9BRAS</name>
<dbReference type="GO" id="GO:0043130">
    <property type="term" value="F:ubiquitin binding"/>
    <property type="evidence" value="ECO:0007669"/>
    <property type="project" value="InterPro"/>
</dbReference>
<dbReference type="Pfam" id="PF03127">
    <property type="entry name" value="GAT"/>
    <property type="match status" value="1"/>
</dbReference>
<evidence type="ECO:0000256" key="1">
    <source>
        <dbReference type="ARBA" id="ARBA00007708"/>
    </source>
</evidence>
<comment type="caution">
    <text evidence="5">The sequence shown here is derived from an EMBL/GenBank/DDBJ whole genome shotgun (WGS) entry which is preliminary data.</text>
</comment>
<dbReference type="AlphaFoldDB" id="A0A8T1XHW9"/>
<proteinExistence type="inferred from homology"/>
<dbReference type="PROSITE" id="PS50179">
    <property type="entry name" value="VHS"/>
    <property type="match status" value="1"/>
</dbReference>
<evidence type="ECO:0000313" key="5">
    <source>
        <dbReference type="EMBL" id="KAG7533395.1"/>
    </source>
</evidence>
<dbReference type="GO" id="GO:0043328">
    <property type="term" value="P:protein transport to vacuole involved in ubiquitin-dependent protein catabolic process via the multivesicular body sorting pathway"/>
    <property type="evidence" value="ECO:0007669"/>
    <property type="project" value="InterPro"/>
</dbReference>